<dbReference type="RefSeq" id="WP_125699227.1">
    <property type="nucleotide sequence ID" value="NZ_JADWNO010000002.1"/>
</dbReference>
<dbReference type="EMBL" id="RFES01000007">
    <property type="protein sequence ID" value="RSO56398.1"/>
    <property type="molecule type" value="Genomic_DNA"/>
</dbReference>
<accession>A0A3R9QFG5</accession>
<sequence length="313" mass="36353">MYPNTFKDMASKTLWPLFPRRVAFDWNHSPLHWIPQSPLGSHAVNHFSFTLVRGEYFFCRIFNKALPFVTDEKLKKDVETFIRQEAIHAQAHKESIEKYIQRYGIDTEKQYERVMELFDYMLADKPFGKVLPQRMQKSWLLFRVGIVAAAEHYTCALGQYVLTKAHWEEKGCDPAVSDLFTWHCAEEVEHRTVAFDLFEHLGGSYALRAAIMSIVAPIFTYLMVKGTQELAAVDQTIPKSQQTLIHPNFWREWFKASAQGLVPSPVWFITIAKNFFKPAYHPFYEGSTELALDYINRSPAVKLYEEIQKGLVS</sequence>
<keyword evidence="4" id="KW-1185">Reference proteome</keyword>
<proteinExistence type="predicted"/>
<comment type="caution">
    <text evidence="2">The sequence shown here is derived from an EMBL/GenBank/DDBJ whole genome shotgun (WGS) entry which is preliminary data.</text>
</comment>
<dbReference type="PANTHER" id="PTHR39456:SF1">
    <property type="entry name" value="METAL-DEPENDENT HYDROLASE"/>
    <property type="match status" value="1"/>
</dbReference>
<dbReference type="PANTHER" id="PTHR39456">
    <property type="entry name" value="METAL-DEPENDENT HYDROLASE"/>
    <property type="match status" value="1"/>
</dbReference>
<dbReference type="InterPro" id="IPR016516">
    <property type="entry name" value="UCP07580"/>
</dbReference>
<evidence type="ECO:0000313" key="3">
    <source>
        <dbReference type="Proteomes" id="UP000276905"/>
    </source>
</evidence>
<reference evidence="2 3" key="1">
    <citation type="submission" date="2018-10" db="EMBL/GenBank/DDBJ databases">
        <title>GWAS and RNA-Seq identify cryptic mechanisms of antimicrobial resistance in Acinetobacter baumannii.</title>
        <authorList>
            <person name="Sahl J.W."/>
        </authorList>
    </citation>
    <scope>NUCLEOTIDE SEQUENCE [LARGE SCALE GENOMIC DNA]</scope>
    <source>
        <strain evidence="2 3">TG41018</strain>
    </source>
</reference>
<dbReference type="AlphaFoldDB" id="A0A3R9QFG5"/>
<protein>
    <submittedName>
        <fullName evidence="2">Metal-dependent hydrolase</fullName>
    </submittedName>
</protein>
<dbReference type="PIRSF" id="PIRSF007580">
    <property type="entry name" value="UCP07580"/>
    <property type="match status" value="1"/>
</dbReference>
<dbReference type="Proteomes" id="UP000808699">
    <property type="component" value="Unassembled WGS sequence"/>
</dbReference>
<dbReference type="GO" id="GO:0016787">
    <property type="term" value="F:hydrolase activity"/>
    <property type="evidence" value="ECO:0007669"/>
    <property type="project" value="UniProtKB-KW"/>
</dbReference>
<evidence type="ECO:0000313" key="2">
    <source>
        <dbReference type="EMBL" id="RSO56398.1"/>
    </source>
</evidence>
<evidence type="ECO:0000313" key="1">
    <source>
        <dbReference type="EMBL" id="MBJ8436833.1"/>
    </source>
</evidence>
<dbReference type="EMBL" id="JADWNO010000002">
    <property type="protein sequence ID" value="MBJ8436833.1"/>
    <property type="molecule type" value="Genomic_DNA"/>
</dbReference>
<keyword evidence="2" id="KW-0378">Hydrolase</keyword>
<name>A0A3R9QFG5_9GAMM</name>
<evidence type="ECO:0000313" key="4">
    <source>
        <dbReference type="Proteomes" id="UP000808699"/>
    </source>
</evidence>
<dbReference type="Pfam" id="PF10118">
    <property type="entry name" value="Metal_hydrol"/>
    <property type="match status" value="1"/>
</dbReference>
<dbReference type="Proteomes" id="UP000276905">
    <property type="component" value="Unassembled WGS sequence"/>
</dbReference>
<gene>
    <name evidence="2" type="ORF">EA756_11975</name>
    <name evidence="1" type="ORF">I6M64_05800</name>
</gene>
<organism evidence="2 3">
    <name type="scientific">Acinetobacter lactucae</name>
    <dbReference type="NCBI Taxonomy" id="1785128"/>
    <lineage>
        <taxon>Bacteria</taxon>
        <taxon>Pseudomonadati</taxon>
        <taxon>Pseudomonadota</taxon>
        <taxon>Gammaproteobacteria</taxon>
        <taxon>Moraxellales</taxon>
        <taxon>Moraxellaceae</taxon>
        <taxon>Acinetobacter</taxon>
        <taxon>Acinetobacter calcoaceticus/baumannii complex</taxon>
    </lineage>
</organism>
<reference evidence="1 4" key="2">
    <citation type="submission" date="2020-11" db="EMBL/GenBank/DDBJ databases">
        <title>Enhanced detection system for hospital associated transmission using whole genome sequencing surveillance.</title>
        <authorList>
            <person name="Harrison L.H."/>
            <person name="Van Tyne D."/>
            <person name="Marsh J.W."/>
            <person name="Griffith M.P."/>
            <person name="Snyder D.J."/>
            <person name="Cooper V.S."/>
            <person name="Mustapha M."/>
        </authorList>
    </citation>
    <scope>NUCLEOTIDE SEQUENCE [LARGE SCALE GENOMIC DNA]</scope>
    <source>
        <strain evidence="1 4">ACIN00241</strain>
    </source>
</reference>